<comment type="similarity">
    <text evidence="4">Belongs to the MoaD family.</text>
</comment>
<dbReference type="PANTHER" id="PTHR33359:SF1">
    <property type="entry name" value="MOLYBDOPTERIN SYNTHASE SULFUR CARRIER SUBUNIT"/>
    <property type="match status" value="1"/>
</dbReference>
<dbReference type="Pfam" id="PF02597">
    <property type="entry name" value="ThiS"/>
    <property type="match status" value="1"/>
</dbReference>
<dbReference type="InterPro" id="IPR012675">
    <property type="entry name" value="Beta-grasp_dom_sf"/>
</dbReference>
<keyword evidence="2" id="KW-0547">Nucleotide-binding</keyword>
<protein>
    <recommendedName>
        <fullName evidence="5">Molybdopterin synthase sulfur carrier subunit</fullName>
    </recommendedName>
</protein>
<name>A0A1M6AP39_9BACT</name>
<reference evidence="6 7" key="1">
    <citation type="submission" date="2016-11" db="EMBL/GenBank/DDBJ databases">
        <authorList>
            <person name="Jaros S."/>
            <person name="Januszkiewicz K."/>
            <person name="Wedrychowicz H."/>
        </authorList>
    </citation>
    <scope>NUCLEOTIDE SEQUENCE [LARGE SCALE GENOMIC DNA]</scope>
    <source>
        <strain evidence="6 7">DSM 21074</strain>
    </source>
</reference>
<keyword evidence="3" id="KW-0501">Molybdenum cofactor biosynthesis</keyword>
<dbReference type="OrthoDB" id="598356at2"/>
<organism evidence="6 7">
    <name type="scientific">Hymenobacter daecheongensis DSM 21074</name>
    <dbReference type="NCBI Taxonomy" id="1121955"/>
    <lineage>
        <taxon>Bacteria</taxon>
        <taxon>Pseudomonadati</taxon>
        <taxon>Bacteroidota</taxon>
        <taxon>Cytophagia</taxon>
        <taxon>Cytophagales</taxon>
        <taxon>Hymenobacteraceae</taxon>
        <taxon>Hymenobacter</taxon>
    </lineage>
</organism>
<dbReference type="STRING" id="1121955.SAMN02745146_0713"/>
<dbReference type="PANTHER" id="PTHR33359">
    <property type="entry name" value="MOLYBDOPTERIN SYNTHASE SULFUR CARRIER SUBUNIT"/>
    <property type="match status" value="1"/>
</dbReference>
<dbReference type="UniPathway" id="UPA00344"/>
<dbReference type="RefSeq" id="WP_073105339.1">
    <property type="nucleotide sequence ID" value="NZ_FQYN01000001.1"/>
</dbReference>
<evidence type="ECO:0000313" key="7">
    <source>
        <dbReference type="Proteomes" id="UP000184418"/>
    </source>
</evidence>
<dbReference type="Proteomes" id="UP000184418">
    <property type="component" value="Unassembled WGS sequence"/>
</dbReference>
<sequence>MKLKIALFGIAKEIVGSSQLELEAPERQSVADLIAQLRAQYPALNALTSFAVAVNSEYAPEDYCLRENDEIALIPPVSGG</sequence>
<evidence type="ECO:0000256" key="4">
    <source>
        <dbReference type="ARBA" id="ARBA00024200"/>
    </source>
</evidence>
<accession>A0A1M6AP39</accession>
<evidence type="ECO:0000256" key="1">
    <source>
        <dbReference type="ARBA" id="ARBA00005046"/>
    </source>
</evidence>
<dbReference type="Gene3D" id="3.10.20.30">
    <property type="match status" value="1"/>
</dbReference>
<dbReference type="GO" id="GO:0006777">
    <property type="term" value="P:Mo-molybdopterin cofactor biosynthetic process"/>
    <property type="evidence" value="ECO:0007669"/>
    <property type="project" value="UniProtKB-KW"/>
</dbReference>
<dbReference type="EMBL" id="FQYN01000001">
    <property type="protein sequence ID" value="SHI38232.1"/>
    <property type="molecule type" value="Genomic_DNA"/>
</dbReference>
<dbReference type="SUPFAM" id="SSF54285">
    <property type="entry name" value="MoaD/ThiS"/>
    <property type="match status" value="1"/>
</dbReference>
<proteinExistence type="inferred from homology"/>
<dbReference type="GO" id="GO:1990133">
    <property type="term" value="C:molybdopterin adenylyltransferase complex"/>
    <property type="evidence" value="ECO:0007669"/>
    <property type="project" value="TreeGrafter"/>
</dbReference>
<comment type="pathway">
    <text evidence="1">Cofactor biosynthesis; molybdopterin biosynthesis.</text>
</comment>
<gene>
    <name evidence="6" type="ORF">SAMN02745146_0713</name>
</gene>
<evidence type="ECO:0000256" key="2">
    <source>
        <dbReference type="ARBA" id="ARBA00022741"/>
    </source>
</evidence>
<dbReference type="AlphaFoldDB" id="A0A1M6AP39"/>
<dbReference type="InterPro" id="IPR044672">
    <property type="entry name" value="MOCS2A"/>
</dbReference>
<evidence type="ECO:0000256" key="3">
    <source>
        <dbReference type="ARBA" id="ARBA00023150"/>
    </source>
</evidence>
<keyword evidence="7" id="KW-1185">Reference proteome</keyword>
<dbReference type="InterPro" id="IPR016155">
    <property type="entry name" value="Mopterin_synth/thiamin_S_b"/>
</dbReference>
<evidence type="ECO:0000256" key="5">
    <source>
        <dbReference type="ARBA" id="ARBA00024247"/>
    </source>
</evidence>
<dbReference type="GO" id="GO:0000166">
    <property type="term" value="F:nucleotide binding"/>
    <property type="evidence" value="ECO:0007669"/>
    <property type="project" value="UniProtKB-KW"/>
</dbReference>
<dbReference type="FunFam" id="3.10.20.30:FF:000010">
    <property type="entry name" value="Molybdopterin synthase sulfur carrier subunit"/>
    <property type="match status" value="1"/>
</dbReference>
<dbReference type="InterPro" id="IPR003749">
    <property type="entry name" value="ThiS/MoaD-like"/>
</dbReference>
<dbReference type="CDD" id="cd00754">
    <property type="entry name" value="Ubl_MoaD"/>
    <property type="match status" value="1"/>
</dbReference>
<evidence type="ECO:0000313" key="6">
    <source>
        <dbReference type="EMBL" id="SHI38232.1"/>
    </source>
</evidence>